<sequence>MTSAARKKGQGQEHRFINAQGSEVKTRDEAFAAQRDVSAEALRVTAKMRLSNGALTFDMEVSYNPNTYPHVVTGGRITSGICGAPWDITGGELGPRLVLRATRPGGSGNCAQSMTVVGQFQVPLSYRGTYGFNGQSASFPHTTQYLC</sequence>
<proteinExistence type="predicted"/>
<organism evidence="2 3">
    <name type="scientific">Streptomyces ochraceiscleroticus</name>
    <dbReference type="NCBI Taxonomy" id="47761"/>
    <lineage>
        <taxon>Bacteria</taxon>
        <taxon>Bacillati</taxon>
        <taxon>Actinomycetota</taxon>
        <taxon>Actinomycetes</taxon>
        <taxon>Kitasatosporales</taxon>
        <taxon>Streptomycetaceae</taxon>
        <taxon>Streptomyces</taxon>
    </lineage>
</organism>
<feature type="region of interest" description="Disordered" evidence="1">
    <location>
        <begin position="1"/>
        <end position="24"/>
    </location>
</feature>
<dbReference type="EMBL" id="JBHSPX010000005">
    <property type="protein sequence ID" value="MFC6064515.1"/>
    <property type="molecule type" value="Genomic_DNA"/>
</dbReference>
<reference evidence="3" key="1">
    <citation type="journal article" date="2019" name="Int. J. Syst. Evol. Microbiol.">
        <title>The Global Catalogue of Microorganisms (GCM) 10K type strain sequencing project: providing services to taxonomists for standard genome sequencing and annotation.</title>
        <authorList>
            <consortium name="The Broad Institute Genomics Platform"/>
            <consortium name="The Broad Institute Genome Sequencing Center for Infectious Disease"/>
            <person name="Wu L."/>
            <person name="Ma J."/>
        </authorList>
    </citation>
    <scope>NUCLEOTIDE SEQUENCE [LARGE SCALE GENOMIC DNA]</scope>
    <source>
        <strain evidence="3">CGMCC 1.15180</strain>
    </source>
</reference>
<gene>
    <name evidence="2" type="ORF">ACFP4F_18445</name>
</gene>
<comment type="caution">
    <text evidence="2">The sequence shown here is derived from an EMBL/GenBank/DDBJ whole genome shotgun (WGS) entry which is preliminary data.</text>
</comment>
<evidence type="ECO:0000313" key="2">
    <source>
        <dbReference type="EMBL" id="MFC6064515.1"/>
    </source>
</evidence>
<accession>A0ABW1ML68</accession>
<dbReference type="RefSeq" id="WP_031065194.1">
    <property type="nucleotide sequence ID" value="NZ_JBHSPX010000005.1"/>
</dbReference>
<protein>
    <submittedName>
        <fullName evidence="2">Uncharacterized protein</fullName>
    </submittedName>
</protein>
<evidence type="ECO:0000313" key="3">
    <source>
        <dbReference type="Proteomes" id="UP001596139"/>
    </source>
</evidence>
<evidence type="ECO:0000256" key="1">
    <source>
        <dbReference type="SAM" id="MobiDB-lite"/>
    </source>
</evidence>
<dbReference type="Proteomes" id="UP001596139">
    <property type="component" value="Unassembled WGS sequence"/>
</dbReference>
<name>A0ABW1ML68_9ACTN</name>
<keyword evidence="3" id="KW-1185">Reference proteome</keyword>